<feature type="transmembrane region" description="Helical" evidence="8">
    <location>
        <begin position="233"/>
        <end position="251"/>
    </location>
</feature>
<evidence type="ECO:0000256" key="7">
    <source>
        <dbReference type="ARBA" id="ARBA00024033"/>
    </source>
</evidence>
<evidence type="ECO:0008006" key="11">
    <source>
        <dbReference type="Google" id="ProtNLM"/>
    </source>
</evidence>
<dbReference type="AlphaFoldDB" id="A0A5B9W137"/>
<feature type="transmembrane region" description="Helical" evidence="8">
    <location>
        <begin position="185"/>
        <end position="203"/>
    </location>
</feature>
<feature type="transmembrane region" description="Helical" evidence="8">
    <location>
        <begin position="294"/>
        <end position="313"/>
    </location>
</feature>
<sequence>MILAEGTRPSHGAASRERPLRKMAIAYGVAAAAWLVLARWPGRSLALAVNRGAAPDWVRHLMLGFPPPAYGEETLAVWGEKAIAVAVALVLHLGLVVWLRRRPGRDVDDDGAWRAMIGRFAIVFLIYTAAVGPVQDYTFYLIMWKETWLGHDPWFLTSTVFGLHPLNAYGPLFNLLAALWAIDRFFPKLVFASAYVGFAAWVMESRRGPRPGSAAGRLMLMAWLGNPYVWVEIPHYGHFEVLVGVLCVAAVRARIRDQDVKAGTCLALGTLIKYLPVFLVPFVSLDRPRHRWRLIAWAYGLTAIGLGVSTVIWGRSTFRPILFAVERSPHHLSIYRFLNGVYSPLEYLSIRERPSDWAPAILVIALGSALAWCERRRVAPLPAGVLAMVITALLYQTGFAQYHMVAFILSTVWAAVDPPEAWRRRVLIAAMVPYFGWLAGFDVFTACFEFDRYNFQEWAGLVTFLLGSLLIAAIAVAATGPARSREPGPSLEGEHQPGRA</sequence>
<evidence type="ECO:0000256" key="5">
    <source>
        <dbReference type="ARBA" id="ARBA00022989"/>
    </source>
</evidence>
<feature type="transmembrane region" description="Helical" evidence="8">
    <location>
        <begin position="426"/>
        <end position="446"/>
    </location>
</feature>
<keyword evidence="4 8" id="KW-0812">Transmembrane</keyword>
<proteinExistence type="inferred from homology"/>
<gene>
    <name evidence="9" type="ORF">OJF2_21660</name>
</gene>
<feature type="transmembrane region" description="Helical" evidence="8">
    <location>
        <begin position="458"/>
        <end position="478"/>
    </location>
</feature>
<dbReference type="KEGG" id="agv:OJF2_21660"/>
<feature type="transmembrane region" description="Helical" evidence="8">
    <location>
        <begin position="111"/>
        <end position="134"/>
    </location>
</feature>
<evidence type="ECO:0000313" key="10">
    <source>
        <dbReference type="Proteomes" id="UP000324233"/>
    </source>
</evidence>
<comment type="similarity">
    <text evidence="7">Belongs to the glycosyltransferase 87 family.</text>
</comment>
<name>A0A5B9W137_9BACT</name>
<dbReference type="GO" id="GO:0016758">
    <property type="term" value="F:hexosyltransferase activity"/>
    <property type="evidence" value="ECO:0007669"/>
    <property type="project" value="InterPro"/>
</dbReference>
<feature type="transmembrane region" description="Helical" evidence="8">
    <location>
        <begin position="154"/>
        <end position="173"/>
    </location>
</feature>
<dbReference type="GO" id="GO:0005886">
    <property type="term" value="C:plasma membrane"/>
    <property type="evidence" value="ECO:0007669"/>
    <property type="project" value="UniProtKB-SubCell"/>
</dbReference>
<evidence type="ECO:0000256" key="3">
    <source>
        <dbReference type="ARBA" id="ARBA00022679"/>
    </source>
</evidence>
<organism evidence="9 10">
    <name type="scientific">Aquisphaera giovannonii</name>
    <dbReference type="NCBI Taxonomy" id="406548"/>
    <lineage>
        <taxon>Bacteria</taxon>
        <taxon>Pseudomonadati</taxon>
        <taxon>Planctomycetota</taxon>
        <taxon>Planctomycetia</taxon>
        <taxon>Isosphaerales</taxon>
        <taxon>Isosphaeraceae</taxon>
        <taxon>Aquisphaera</taxon>
    </lineage>
</organism>
<evidence type="ECO:0000256" key="1">
    <source>
        <dbReference type="ARBA" id="ARBA00004651"/>
    </source>
</evidence>
<keyword evidence="5 8" id="KW-1133">Transmembrane helix</keyword>
<comment type="subcellular location">
    <subcellularLocation>
        <location evidence="1">Cell membrane</location>
        <topology evidence="1">Multi-pass membrane protein</topology>
    </subcellularLocation>
</comment>
<keyword evidence="10" id="KW-1185">Reference proteome</keyword>
<evidence type="ECO:0000313" key="9">
    <source>
        <dbReference type="EMBL" id="QEH33660.1"/>
    </source>
</evidence>
<accession>A0A5B9W137</accession>
<feature type="transmembrane region" description="Helical" evidence="8">
    <location>
        <begin position="82"/>
        <end position="99"/>
    </location>
</feature>
<protein>
    <recommendedName>
        <fullName evidence="11">DUF2029 domain-containing protein</fullName>
    </recommendedName>
</protein>
<evidence type="ECO:0000256" key="8">
    <source>
        <dbReference type="SAM" id="Phobius"/>
    </source>
</evidence>
<dbReference type="EMBL" id="CP042997">
    <property type="protein sequence ID" value="QEH33660.1"/>
    <property type="molecule type" value="Genomic_DNA"/>
</dbReference>
<dbReference type="RefSeq" id="WP_148593679.1">
    <property type="nucleotide sequence ID" value="NZ_CP042997.1"/>
</dbReference>
<dbReference type="InterPro" id="IPR018584">
    <property type="entry name" value="GT87"/>
</dbReference>
<keyword evidence="3" id="KW-0808">Transferase</keyword>
<evidence type="ECO:0000256" key="2">
    <source>
        <dbReference type="ARBA" id="ARBA00022475"/>
    </source>
</evidence>
<reference evidence="9 10" key="1">
    <citation type="submission" date="2019-08" db="EMBL/GenBank/DDBJ databases">
        <title>Deep-cultivation of Planctomycetes and their phenomic and genomic characterization uncovers novel biology.</title>
        <authorList>
            <person name="Wiegand S."/>
            <person name="Jogler M."/>
            <person name="Boedeker C."/>
            <person name="Pinto D."/>
            <person name="Vollmers J."/>
            <person name="Rivas-Marin E."/>
            <person name="Kohn T."/>
            <person name="Peeters S.H."/>
            <person name="Heuer A."/>
            <person name="Rast P."/>
            <person name="Oberbeckmann S."/>
            <person name="Bunk B."/>
            <person name="Jeske O."/>
            <person name="Meyerdierks A."/>
            <person name="Storesund J.E."/>
            <person name="Kallscheuer N."/>
            <person name="Luecker S."/>
            <person name="Lage O.M."/>
            <person name="Pohl T."/>
            <person name="Merkel B.J."/>
            <person name="Hornburger P."/>
            <person name="Mueller R.-W."/>
            <person name="Bruemmer F."/>
            <person name="Labrenz M."/>
            <person name="Spormann A.M."/>
            <person name="Op den Camp H."/>
            <person name="Overmann J."/>
            <person name="Amann R."/>
            <person name="Jetten M.S.M."/>
            <person name="Mascher T."/>
            <person name="Medema M.H."/>
            <person name="Devos D.P."/>
            <person name="Kaster A.-K."/>
            <person name="Ovreas L."/>
            <person name="Rohde M."/>
            <person name="Galperin M.Y."/>
            <person name="Jogler C."/>
        </authorList>
    </citation>
    <scope>NUCLEOTIDE SEQUENCE [LARGE SCALE GENOMIC DNA]</scope>
    <source>
        <strain evidence="9 10">OJF2</strain>
    </source>
</reference>
<dbReference type="OrthoDB" id="9255759at2"/>
<feature type="transmembrane region" description="Helical" evidence="8">
    <location>
        <begin position="24"/>
        <end position="42"/>
    </location>
</feature>
<feature type="transmembrane region" description="Helical" evidence="8">
    <location>
        <begin position="385"/>
        <end position="414"/>
    </location>
</feature>
<feature type="transmembrane region" description="Helical" evidence="8">
    <location>
        <begin position="263"/>
        <end position="282"/>
    </location>
</feature>
<dbReference type="Proteomes" id="UP000324233">
    <property type="component" value="Chromosome"/>
</dbReference>
<keyword evidence="2" id="KW-1003">Cell membrane</keyword>
<evidence type="ECO:0000256" key="6">
    <source>
        <dbReference type="ARBA" id="ARBA00023136"/>
    </source>
</evidence>
<keyword evidence="6 8" id="KW-0472">Membrane</keyword>
<evidence type="ECO:0000256" key="4">
    <source>
        <dbReference type="ARBA" id="ARBA00022692"/>
    </source>
</evidence>
<dbReference type="Pfam" id="PF09594">
    <property type="entry name" value="GT87"/>
    <property type="match status" value="1"/>
</dbReference>